<dbReference type="PANTHER" id="PTHR46771:SF5">
    <property type="entry name" value="DETERIN"/>
    <property type="match status" value="1"/>
</dbReference>
<feature type="compositionally biased region" description="Basic and acidic residues" evidence="3">
    <location>
        <begin position="392"/>
        <end position="402"/>
    </location>
</feature>
<evidence type="ECO:0000313" key="4">
    <source>
        <dbReference type="EMBL" id="KAF2196665.1"/>
    </source>
</evidence>
<dbReference type="GO" id="GO:0046872">
    <property type="term" value="F:metal ion binding"/>
    <property type="evidence" value="ECO:0007669"/>
    <property type="project" value="UniProtKB-KW"/>
</dbReference>
<keyword evidence="5" id="KW-1185">Reference proteome</keyword>
<feature type="region of interest" description="Disordered" evidence="3">
    <location>
        <begin position="23"/>
        <end position="50"/>
    </location>
</feature>
<feature type="compositionally biased region" description="Basic residues" evidence="3">
    <location>
        <begin position="286"/>
        <end position="305"/>
    </location>
</feature>
<evidence type="ECO:0000256" key="3">
    <source>
        <dbReference type="SAM" id="MobiDB-lite"/>
    </source>
</evidence>
<gene>
    <name evidence="4" type="ORF">GQ43DRAFT_467004</name>
</gene>
<dbReference type="PANTHER" id="PTHR46771">
    <property type="entry name" value="DETERIN"/>
    <property type="match status" value="1"/>
</dbReference>
<feature type="compositionally biased region" description="Low complexity" evidence="3">
    <location>
        <begin position="41"/>
        <end position="50"/>
    </location>
</feature>
<dbReference type="AlphaFoldDB" id="A0A9P4JCJ1"/>
<dbReference type="SMART" id="SM00238">
    <property type="entry name" value="BIR"/>
    <property type="match status" value="2"/>
</dbReference>
<dbReference type="PROSITE" id="PS50143">
    <property type="entry name" value="BIR_REPEAT_2"/>
    <property type="match status" value="2"/>
</dbReference>
<dbReference type="Pfam" id="PF00653">
    <property type="entry name" value="BIR"/>
    <property type="match status" value="2"/>
</dbReference>
<name>A0A9P4JCJ1_9PLEO</name>
<keyword evidence="1" id="KW-0479">Metal-binding</keyword>
<proteinExistence type="predicted"/>
<dbReference type="InterPro" id="IPR051190">
    <property type="entry name" value="Baculoviral_IAP"/>
</dbReference>
<feature type="compositionally biased region" description="Low complexity" evidence="3">
    <location>
        <begin position="225"/>
        <end position="236"/>
    </location>
</feature>
<accession>A0A9P4JCJ1</accession>
<feature type="compositionally biased region" description="Polar residues" evidence="3">
    <location>
        <begin position="435"/>
        <end position="459"/>
    </location>
</feature>
<dbReference type="SUPFAM" id="SSF57924">
    <property type="entry name" value="Inhibitor of apoptosis (IAP) repeat"/>
    <property type="match status" value="2"/>
</dbReference>
<organism evidence="4 5">
    <name type="scientific">Delitschia confertaspora ATCC 74209</name>
    <dbReference type="NCBI Taxonomy" id="1513339"/>
    <lineage>
        <taxon>Eukaryota</taxon>
        <taxon>Fungi</taxon>
        <taxon>Dikarya</taxon>
        <taxon>Ascomycota</taxon>
        <taxon>Pezizomycotina</taxon>
        <taxon>Dothideomycetes</taxon>
        <taxon>Pleosporomycetidae</taxon>
        <taxon>Pleosporales</taxon>
        <taxon>Delitschiaceae</taxon>
        <taxon>Delitschia</taxon>
    </lineage>
</organism>
<evidence type="ECO:0000256" key="2">
    <source>
        <dbReference type="ARBA" id="ARBA00022833"/>
    </source>
</evidence>
<sequence length="634" mass="70369">MAKKPIMAPGSGMEMYQARLESFETQRLPKRRASNSKKKAAPPTAAWPHKLPSPVELAQAGFFFKPTATSPDNVMCFLCQRQLDGWEEDDNPTFEHATHSPDCGYAINQCIKLRLGDPNRAEDDPWAEHMMDARRATFADYWPHEGVEGMPQVEQLVEAGFCYDPSDEYRDGVTCPYCHTSLDEWDAGDDPKQEHMKRKPDCLFFALDTLYHPPQQAVKKKRASRASTASNASTTTKKTKRASTAKRGKVAKAAAQVEPSEIESDVEMLDEPYVEPYVEPEPPTLKKTKRASTAKKASTAKRGKTAKAITQIESSEIQPDVEMLDEPYGEPYVEPEPSPEPVPEPKPEANKAKPRAKAAAKPKAAPKRASARNSTASTRAAPVRQAMRGKKRTSDGVEKEQTETYIEPPTEQYREPNIEQYREPSIEQYCEPSIEQHQNSSSDKYQVPSSSQTNAQSSQHYEEEAASTPYKEPTMSFKSPIASTPFHTGTPYQESTPANSSNTPPVSPPIAASTPEGMPVTPPQKPARAPTWTPISITPILATKAEIFGLVSGVLVDSGLDKENLQGKNPGDLVKAVKEGLTAEEKQMTVGEWVMYNAKRGEEKLRVECERLVRKFLEEGERGVRRVEGLEVYD</sequence>
<protein>
    <submittedName>
        <fullName evidence="4">Inhibitor of apoptosis repeat-containing protein</fullName>
    </submittedName>
</protein>
<dbReference type="EMBL" id="ML994345">
    <property type="protein sequence ID" value="KAF2196665.1"/>
    <property type="molecule type" value="Genomic_DNA"/>
</dbReference>
<feature type="compositionally biased region" description="Polar residues" evidence="3">
    <location>
        <begin position="481"/>
        <end position="504"/>
    </location>
</feature>
<keyword evidence="2" id="KW-0862">Zinc</keyword>
<dbReference type="CDD" id="cd00022">
    <property type="entry name" value="BIR"/>
    <property type="match status" value="2"/>
</dbReference>
<reference evidence="4" key="1">
    <citation type="journal article" date="2020" name="Stud. Mycol.">
        <title>101 Dothideomycetes genomes: a test case for predicting lifestyles and emergence of pathogens.</title>
        <authorList>
            <person name="Haridas S."/>
            <person name="Albert R."/>
            <person name="Binder M."/>
            <person name="Bloem J."/>
            <person name="Labutti K."/>
            <person name="Salamov A."/>
            <person name="Andreopoulos B."/>
            <person name="Baker S."/>
            <person name="Barry K."/>
            <person name="Bills G."/>
            <person name="Bluhm B."/>
            <person name="Cannon C."/>
            <person name="Castanera R."/>
            <person name="Culley D."/>
            <person name="Daum C."/>
            <person name="Ezra D."/>
            <person name="Gonzalez J."/>
            <person name="Henrissat B."/>
            <person name="Kuo A."/>
            <person name="Liang C."/>
            <person name="Lipzen A."/>
            <person name="Lutzoni F."/>
            <person name="Magnuson J."/>
            <person name="Mondo S."/>
            <person name="Nolan M."/>
            <person name="Ohm R."/>
            <person name="Pangilinan J."/>
            <person name="Park H.-J."/>
            <person name="Ramirez L."/>
            <person name="Alfaro M."/>
            <person name="Sun H."/>
            <person name="Tritt A."/>
            <person name="Yoshinaga Y."/>
            <person name="Zwiers L.-H."/>
            <person name="Turgeon B."/>
            <person name="Goodwin S."/>
            <person name="Spatafora J."/>
            <person name="Crous P."/>
            <person name="Grigoriev I."/>
        </authorList>
    </citation>
    <scope>NUCLEOTIDE SEQUENCE</scope>
    <source>
        <strain evidence="4">ATCC 74209</strain>
    </source>
</reference>
<dbReference type="Gene3D" id="1.10.1170.10">
    <property type="entry name" value="Inhibitor Of Apoptosis Protein (2mihbC-IAP-1), Chain A"/>
    <property type="match status" value="2"/>
</dbReference>
<feature type="compositionally biased region" description="Basic residues" evidence="3">
    <location>
        <begin position="352"/>
        <end position="370"/>
    </location>
</feature>
<feature type="compositionally biased region" description="Low complexity" evidence="3">
    <location>
        <begin position="371"/>
        <end position="381"/>
    </location>
</feature>
<dbReference type="Proteomes" id="UP000799536">
    <property type="component" value="Unassembled WGS sequence"/>
</dbReference>
<feature type="compositionally biased region" description="Basic and acidic residues" evidence="3">
    <location>
        <begin position="412"/>
        <end position="425"/>
    </location>
</feature>
<dbReference type="OrthoDB" id="2196114at2759"/>
<feature type="region of interest" description="Disordered" evidence="3">
    <location>
        <begin position="217"/>
        <end position="263"/>
    </location>
</feature>
<dbReference type="InterPro" id="IPR001370">
    <property type="entry name" value="BIR_rpt"/>
</dbReference>
<evidence type="ECO:0000313" key="5">
    <source>
        <dbReference type="Proteomes" id="UP000799536"/>
    </source>
</evidence>
<evidence type="ECO:0000256" key="1">
    <source>
        <dbReference type="ARBA" id="ARBA00022723"/>
    </source>
</evidence>
<feature type="compositionally biased region" description="Basic residues" evidence="3">
    <location>
        <begin position="28"/>
        <end position="40"/>
    </location>
</feature>
<feature type="compositionally biased region" description="Basic residues" evidence="3">
    <location>
        <begin position="237"/>
        <end position="250"/>
    </location>
</feature>
<comment type="caution">
    <text evidence="4">The sequence shown here is derived from an EMBL/GenBank/DDBJ whole genome shotgun (WGS) entry which is preliminary data.</text>
</comment>
<feature type="region of interest" description="Disordered" evidence="3">
    <location>
        <begin position="276"/>
        <end position="530"/>
    </location>
</feature>